<dbReference type="GO" id="GO:0006457">
    <property type="term" value="P:protein folding"/>
    <property type="evidence" value="ECO:0007669"/>
    <property type="project" value="InterPro"/>
</dbReference>
<dbReference type="SUPFAM" id="SSF58014">
    <property type="entry name" value="Coiled-coil domain of nucleotide exchange factor GrpE"/>
    <property type="match status" value="1"/>
</dbReference>
<dbReference type="Gene3D" id="2.30.22.10">
    <property type="entry name" value="Head domain of nucleotide exchange factor GrpE"/>
    <property type="match status" value="1"/>
</dbReference>
<evidence type="ECO:0000313" key="7">
    <source>
        <dbReference type="Proteomes" id="UP000281564"/>
    </source>
</evidence>
<evidence type="ECO:0000256" key="2">
    <source>
        <dbReference type="ARBA" id="ARBA00023186"/>
    </source>
</evidence>
<proteinExistence type="inferred from homology"/>
<dbReference type="EMBL" id="QMDW01000004">
    <property type="protein sequence ID" value="RJX50825.1"/>
    <property type="molecule type" value="Genomic_DNA"/>
</dbReference>
<dbReference type="RefSeq" id="WP_120083637.1">
    <property type="nucleotide sequence ID" value="NZ_QMDW01000004.1"/>
</dbReference>
<keyword evidence="3" id="KW-0963">Cytoplasm</keyword>
<dbReference type="GO" id="GO:0051087">
    <property type="term" value="F:protein-folding chaperone binding"/>
    <property type="evidence" value="ECO:0007669"/>
    <property type="project" value="InterPro"/>
</dbReference>
<dbReference type="Pfam" id="PF01025">
    <property type="entry name" value="GrpE"/>
    <property type="match status" value="1"/>
</dbReference>
<keyword evidence="7" id="KW-1185">Reference proteome</keyword>
<dbReference type="InterPro" id="IPR009012">
    <property type="entry name" value="GrpE_head"/>
</dbReference>
<dbReference type="PRINTS" id="PR00773">
    <property type="entry name" value="GRPEPROTEIN"/>
</dbReference>
<comment type="caution">
    <text evidence="6">The sequence shown here is derived from an EMBL/GenBank/DDBJ whole genome shotgun (WGS) entry which is preliminary data.</text>
</comment>
<gene>
    <name evidence="3 6" type="primary">grpE</name>
    <name evidence="6" type="ORF">DP106_04310</name>
</gene>
<reference evidence="6 7" key="1">
    <citation type="submission" date="2018-06" db="EMBL/GenBank/DDBJ databases">
        <title>Halonotius sp. F13-13 a new haloarchaeeon isolated from a solar saltern from Isla Cristina, Huelva, Spain.</title>
        <authorList>
            <person name="Duran-Viseras A."/>
            <person name="Sanchez-Porro C."/>
            <person name="Ventosa A."/>
        </authorList>
    </citation>
    <scope>NUCLEOTIDE SEQUENCE [LARGE SCALE GENOMIC DNA]</scope>
    <source>
        <strain evidence="6 7">CECT 7525</strain>
    </source>
</reference>
<comment type="similarity">
    <text evidence="1 3 4">Belongs to the GrpE family.</text>
</comment>
<evidence type="ECO:0000256" key="5">
    <source>
        <dbReference type="SAM" id="MobiDB-lite"/>
    </source>
</evidence>
<dbReference type="AlphaFoldDB" id="A0A3A6QFX8"/>
<keyword evidence="3" id="KW-0346">Stress response</keyword>
<accession>A0A3A6QFX8</accession>
<comment type="subcellular location">
    <subcellularLocation>
        <location evidence="3">Cytoplasm</location>
    </subcellularLocation>
</comment>
<dbReference type="GO" id="GO:0005737">
    <property type="term" value="C:cytoplasm"/>
    <property type="evidence" value="ECO:0007669"/>
    <property type="project" value="UniProtKB-SubCell"/>
</dbReference>
<dbReference type="Gene3D" id="3.90.20.20">
    <property type="match status" value="1"/>
</dbReference>
<evidence type="ECO:0000256" key="1">
    <source>
        <dbReference type="ARBA" id="ARBA00009054"/>
    </source>
</evidence>
<dbReference type="GO" id="GO:0051082">
    <property type="term" value="F:unfolded protein binding"/>
    <property type="evidence" value="ECO:0007669"/>
    <property type="project" value="TreeGrafter"/>
</dbReference>
<evidence type="ECO:0000256" key="4">
    <source>
        <dbReference type="RuleBase" id="RU004478"/>
    </source>
</evidence>
<evidence type="ECO:0000313" key="6">
    <source>
        <dbReference type="EMBL" id="RJX50825.1"/>
    </source>
</evidence>
<dbReference type="GO" id="GO:0000774">
    <property type="term" value="F:adenyl-nucleotide exchange factor activity"/>
    <property type="evidence" value="ECO:0007669"/>
    <property type="project" value="InterPro"/>
</dbReference>
<dbReference type="InterPro" id="IPR013805">
    <property type="entry name" value="GrpE_CC"/>
</dbReference>
<sequence>MSDDAAAVEDEASETDAGADEPAADDSEAIEDVSTDELLDRLTDSDETPTEPATELRSRIEALEDAVAEKNNEIDELTEKLSRARADFKNYKKRTKQQQAEMKARATEELVERLTDVRDNLVRALDQDDAADIRPGVESTLESFDRALEDENVAFISPAAGDEVDPERHEVMQRVDSDQPAGTIVDIYQEGYEMADKVLQPARVTVSADG</sequence>
<comment type="function">
    <text evidence="3">Participates actively in the response to hyperosmotic and heat shock by preventing the aggregation of stress-denatured proteins, in association with DnaK and GrpE. It is the nucleotide exchange factor for DnaK and may function as a thermosensor. Unfolded proteins bind initially to DnaJ; upon interaction with the DnaJ-bound protein, DnaK hydrolyzes its bound ATP, resulting in the formation of a stable complex. GrpE releases ADP from DnaK; ATP binding to DnaK triggers the release of the substrate protein, thus completing the reaction cycle. Several rounds of ATP-dependent interactions between DnaJ, DnaK and GrpE are required for fully efficient folding.</text>
</comment>
<protein>
    <recommendedName>
        <fullName evidence="3">Protein GrpE</fullName>
    </recommendedName>
    <alternativeName>
        <fullName evidence="3">HSP-70 cofactor</fullName>
    </alternativeName>
</protein>
<comment type="subunit">
    <text evidence="3">Homodimer.</text>
</comment>
<dbReference type="GO" id="GO:0042803">
    <property type="term" value="F:protein homodimerization activity"/>
    <property type="evidence" value="ECO:0007669"/>
    <property type="project" value="InterPro"/>
</dbReference>
<feature type="region of interest" description="Disordered" evidence="5">
    <location>
        <begin position="1"/>
        <end position="57"/>
    </location>
</feature>
<feature type="compositionally biased region" description="Acidic residues" evidence="5">
    <location>
        <begin position="1"/>
        <end position="37"/>
    </location>
</feature>
<dbReference type="OrthoDB" id="372230at2157"/>
<name>A0A3A6QFX8_9EURY</name>
<dbReference type="InterPro" id="IPR000740">
    <property type="entry name" value="GrpE"/>
</dbReference>
<keyword evidence="2 3" id="KW-0143">Chaperone</keyword>
<evidence type="ECO:0000256" key="3">
    <source>
        <dbReference type="HAMAP-Rule" id="MF_01151"/>
    </source>
</evidence>
<dbReference type="HAMAP" id="MF_01151">
    <property type="entry name" value="GrpE"/>
    <property type="match status" value="1"/>
</dbReference>
<dbReference type="Proteomes" id="UP000281564">
    <property type="component" value="Unassembled WGS sequence"/>
</dbReference>
<dbReference type="CDD" id="cd00446">
    <property type="entry name" value="GrpE"/>
    <property type="match status" value="1"/>
</dbReference>
<dbReference type="PANTHER" id="PTHR21237">
    <property type="entry name" value="GRPE PROTEIN"/>
    <property type="match status" value="1"/>
</dbReference>
<organism evidence="6 7">
    <name type="scientific">Halonotius pteroides</name>
    <dbReference type="NCBI Taxonomy" id="268735"/>
    <lineage>
        <taxon>Archaea</taxon>
        <taxon>Methanobacteriati</taxon>
        <taxon>Methanobacteriota</taxon>
        <taxon>Stenosarchaea group</taxon>
        <taxon>Halobacteria</taxon>
        <taxon>Halobacteriales</taxon>
        <taxon>Haloferacaceae</taxon>
        <taxon>Halonotius</taxon>
    </lineage>
</organism>
<dbReference type="SUPFAM" id="SSF51064">
    <property type="entry name" value="Head domain of nucleotide exchange factor GrpE"/>
    <property type="match status" value="1"/>
</dbReference>
<dbReference type="PANTHER" id="PTHR21237:SF23">
    <property type="entry name" value="GRPE PROTEIN HOMOLOG, MITOCHONDRIAL"/>
    <property type="match status" value="1"/>
</dbReference>